<evidence type="ECO:0000256" key="1">
    <source>
        <dbReference type="ARBA" id="ARBA00004651"/>
    </source>
</evidence>
<dbReference type="PANTHER" id="PTHR43124:SF3">
    <property type="entry name" value="CHLORAMPHENICOL EFFLUX PUMP RV0191"/>
    <property type="match status" value="1"/>
</dbReference>
<protein>
    <recommendedName>
        <fullName evidence="9">MFS transporter</fullName>
    </recommendedName>
</protein>
<feature type="transmembrane region" description="Helical" evidence="6">
    <location>
        <begin position="271"/>
        <end position="289"/>
    </location>
</feature>
<evidence type="ECO:0000256" key="4">
    <source>
        <dbReference type="ARBA" id="ARBA00022989"/>
    </source>
</evidence>
<gene>
    <name evidence="7" type="ORF">UN64_12165</name>
</gene>
<evidence type="ECO:0000256" key="5">
    <source>
        <dbReference type="ARBA" id="ARBA00023136"/>
    </source>
</evidence>
<feature type="transmembrane region" description="Helical" evidence="6">
    <location>
        <begin position="134"/>
        <end position="156"/>
    </location>
</feature>
<dbReference type="Pfam" id="PF07690">
    <property type="entry name" value="MFS_1"/>
    <property type="match status" value="1"/>
</dbReference>
<evidence type="ECO:0000256" key="3">
    <source>
        <dbReference type="ARBA" id="ARBA00022692"/>
    </source>
</evidence>
<dbReference type="InterPro" id="IPR050189">
    <property type="entry name" value="MFS_Efflux_Transporters"/>
</dbReference>
<comment type="caution">
    <text evidence="7">The sequence shown here is derived from an EMBL/GenBank/DDBJ whole genome shotgun (WGS) entry which is preliminary data.</text>
</comment>
<keyword evidence="2" id="KW-1003">Cell membrane</keyword>
<dbReference type="GO" id="GO:0005886">
    <property type="term" value="C:plasma membrane"/>
    <property type="evidence" value="ECO:0007669"/>
    <property type="project" value="UniProtKB-SubCell"/>
</dbReference>
<feature type="transmembrane region" description="Helical" evidence="6">
    <location>
        <begin position="244"/>
        <end position="264"/>
    </location>
</feature>
<keyword evidence="3 6" id="KW-0812">Transmembrane</keyword>
<name>A0A1V3G8Q8_9BACL</name>
<dbReference type="Proteomes" id="UP000188597">
    <property type="component" value="Unassembled WGS sequence"/>
</dbReference>
<dbReference type="RefSeq" id="WP_077363030.1">
    <property type="nucleotide sequence ID" value="NZ_MQMF01000002.1"/>
</dbReference>
<dbReference type="EMBL" id="MQMF01000002">
    <property type="protein sequence ID" value="OOE12804.1"/>
    <property type="molecule type" value="Genomic_DNA"/>
</dbReference>
<dbReference type="OrthoDB" id="8579878at2"/>
<proteinExistence type="predicted"/>
<keyword evidence="4 6" id="KW-1133">Transmembrane helix</keyword>
<feature type="transmembrane region" description="Helical" evidence="6">
    <location>
        <begin position="46"/>
        <end position="68"/>
    </location>
</feature>
<dbReference type="AlphaFoldDB" id="A0A1V3G8Q8"/>
<accession>A0A1V3G8Q8</accession>
<sequence length="403" mass="45318">MEARSRSLNLFLLSCVFLFVCTEVLLSPFYPQFFKKVYGITDPDLTGFYIMTCRLVVVVFTPIWGLIAHKRQNSFTLLIIGQWGTGLSCFLMAVSQTFEMFVVASVLLLIFKSSYFLLYTILMQENRKKTTAAAASYHAVLQGAIVSATLLSGWVIQMENPLLVFWLIGIMECLLGLFSCFMLKKAGGNVEDASLQENGQRSSTSMLPQLFIFGIVVLTLHIAVNMVRPFFTTYTEQMYHTDTMTSSILYLLPSLIAIVSVPLIRKYSEKLGWNGYVAATVMIITGLFFQGIETGIAGLVVFRCMFGIGAAWCLTKLDVFIFKWSQNTHGDYSKVSAIQNVGLLLAPVAASSIVNVRSLSDIFFYSSLFVVLHLIVFLWGTFTRQRNRGKLHLHKEEKHALYK</sequence>
<feature type="transmembrane region" description="Helical" evidence="6">
    <location>
        <begin position="335"/>
        <end position="356"/>
    </location>
</feature>
<feature type="transmembrane region" description="Helical" evidence="6">
    <location>
        <begin position="75"/>
        <end position="94"/>
    </location>
</feature>
<evidence type="ECO:0000256" key="6">
    <source>
        <dbReference type="SAM" id="Phobius"/>
    </source>
</evidence>
<feature type="transmembrane region" description="Helical" evidence="6">
    <location>
        <begin position="295"/>
        <end position="314"/>
    </location>
</feature>
<comment type="subcellular location">
    <subcellularLocation>
        <location evidence="1">Cell membrane</location>
        <topology evidence="1">Multi-pass membrane protein</topology>
    </subcellularLocation>
</comment>
<feature type="transmembrane region" description="Helical" evidence="6">
    <location>
        <begin position="204"/>
        <end position="224"/>
    </location>
</feature>
<feature type="transmembrane region" description="Helical" evidence="6">
    <location>
        <begin position="162"/>
        <end position="183"/>
    </location>
</feature>
<dbReference type="Gene3D" id="1.20.1250.20">
    <property type="entry name" value="MFS general substrate transporter like domains"/>
    <property type="match status" value="2"/>
</dbReference>
<feature type="transmembrane region" description="Helical" evidence="6">
    <location>
        <begin position="100"/>
        <end position="122"/>
    </location>
</feature>
<dbReference type="InterPro" id="IPR036259">
    <property type="entry name" value="MFS_trans_sf"/>
</dbReference>
<dbReference type="InterPro" id="IPR011701">
    <property type="entry name" value="MFS"/>
</dbReference>
<evidence type="ECO:0000256" key="2">
    <source>
        <dbReference type="ARBA" id="ARBA00022475"/>
    </source>
</evidence>
<dbReference type="PANTHER" id="PTHR43124">
    <property type="entry name" value="PURINE EFFLUX PUMP PBUE"/>
    <property type="match status" value="1"/>
</dbReference>
<evidence type="ECO:0000313" key="8">
    <source>
        <dbReference type="Proteomes" id="UP000188597"/>
    </source>
</evidence>
<organism evidence="7 8">
    <name type="scientific">Fictibacillus arsenicus</name>
    <dbReference type="NCBI Taxonomy" id="255247"/>
    <lineage>
        <taxon>Bacteria</taxon>
        <taxon>Bacillati</taxon>
        <taxon>Bacillota</taxon>
        <taxon>Bacilli</taxon>
        <taxon>Bacillales</taxon>
        <taxon>Fictibacillaceae</taxon>
        <taxon>Fictibacillus</taxon>
    </lineage>
</organism>
<keyword evidence="5 6" id="KW-0472">Membrane</keyword>
<evidence type="ECO:0000313" key="7">
    <source>
        <dbReference type="EMBL" id="OOE12804.1"/>
    </source>
</evidence>
<dbReference type="SUPFAM" id="SSF103473">
    <property type="entry name" value="MFS general substrate transporter"/>
    <property type="match status" value="1"/>
</dbReference>
<dbReference type="GO" id="GO:0022857">
    <property type="term" value="F:transmembrane transporter activity"/>
    <property type="evidence" value="ECO:0007669"/>
    <property type="project" value="InterPro"/>
</dbReference>
<evidence type="ECO:0008006" key="9">
    <source>
        <dbReference type="Google" id="ProtNLM"/>
    </source>
</evidence>
<reference evidence="7 8" key="1">
    <citation type="submission" date="2016-11" db="EMBL/GenBank/DDBJ databases">
        <authorList>
            <person name="Jaros S."/>
            <person name="Januszkiewicz K."/>
            <person name="Wedrychowicz H."/>
        </authorList>
    </citation>
    <scope>NUCLEOTIDE SEQUENCE [LARGE SCALE GENOMIC DNA]</scope>
    <source>
        <strain evidence="7 8">Con a/3</strain>
    </source>
</reference>
<feature type="transmembrane region" description="Helical" evidence="6">
    <location>
        <begin position="362"/>
        <end position="382"/>
    </location>
</feature>